<dbReference type="EMBL" id="CP031263">
    <property type="protein sequence ID" value="AXH93872.1"/>
    <property type="molecule type" value="Genomic_DNA"/>
</dbReference>
<name>A0A6N3K864_9ACTN</name>
<dbReference type="AlphaFoldDB" id="A0A6N3K864"/>
<protein>
    <submittedName>
        <fullName evidence="1">Uncharacterized protein</fullName>
    </submittedName>
</protein>
<organism evidence="1 2">
    <name type="scientific">Micromonospora aurantiaca</name>
    <name type="common">nom. illeg.</name>
    <dbReference type="NCBI Taxonomy" id="47850"/>
    <lineage>
        <taxon>Bacteria</taxon>
        <taxon>Bacillati</taxon>
        <taxon>Actinomycetota</taxon>
        <taxon>Actinomycetes</taxon>
        <taxon>Micromonosporales</taxon>
        <taxon>Micromonosporaceae</taxon>
        <taxon>Micromonospora</taxon>
    </lineage>
</organism>
<reference evidence="1 2" key="1">
    <citation type="submission" date="2018-07" db="EMBL/GenBank/DDBJ databases">
        <authorList>
            <person name="Ye Y."/>
        </authorList>
    </citation>
    <scope>NUCLEOTIDE SEQUENCE [LARGE SCALE GENOMIC DNA]</scope>
    <source>
        <strain evidence="2">H14(2018)</strain>
    </source>
</reference>
<evidence type="ECO:0000313" key="1">
    <source>
        <dbReference type="EMBL" id="AXH93872.1"/>
    </source>
</evidence>
<reference evidence="1 2" key="2">
    <citation type="submission" date="2018-08" db="EMBL/GenBank/DDBJ databases">
        <title>Streptomyces kandeliansis sp. nov., an endophytic bacterium isolated from mangrove plant.</title>
        <authorList>
            <person name="Wang R."/>
        </authorList>
    </citation>
    <scope>NUCLEOTIDE SEQUENCE [LARGE SCALE GENOMIC DNA]</scope>
    <source>
        <strain evidence="2">H14(2018)</strain>
    </source>
</reference>
<proteinExistence type="predicted"/>
<gene>
    <name evidence="1" type="ORF">DVH21_30455</name>
</gene>
<sequence>MGLDAFVYCRCWQDGLATPCPIGPVGYDEDGWLALVQAGEYDGAADNAFYAWMTGDACPHRHMELVSERVSNWAGVRLFQQALRAAGEHRFPTLAAALPDANGGSLPADRAAVALAELDAIAGTDRITDEVELIDEATGAVVMQYVEAYRGLFMFGPGFQAGVDPDGFFVLDRADPPVTLFRAVRFGQRPLPGDRVEFTAGGTRTVVAMRPVGEHGEPPPERLAVRTRSRSGDDFAYIVEPLRRLCAASVATGNPVMWC</sequence>
<evidence type="ECO:0000313" key="2">
    <source>
        <dbReference type="Proteomes" id="UP000253958"/>
    </source>
</evidence>
<dbReference type="Proteomes" id="UP000253958">
    <property type="component" value="Chromosome"/>
</dbReference>
<dbReference type="RefSeq" id="WP_013475913.1">
    <property type="nucleotide sequence ID" value="NZ_CBDRIO010000020.1"/>
</dbReference>
<accession>A0A6N3K864</accession>